<dbReference type="EMBL" id="QREG01000009">
    <property type="protein sequence ID" value="RED98983.1"/>
    <property type="molecule type" value="Genomic_DNA"/>
</dbReference>
<reference evidence="2 3" key="1">
    <citation type="submission" date="2018-07" db="EMBL/GenBank/DDBJ databases">
        <title>Genomic Encyclopedia of Type Strains, Phase IV (KMG-IV): sequencing the most valuable type-strain genomes for metagenomic binning, comparative biology and taxonomic classification.</title>
        <authorList>
            <person name="Goeker M."/>
        </authorList>
    </citation>
    <scope>NUCLEOTIDE SEQUENCE [LARGE SCALE GENOMIC DNA]</scope>
    <source>
        <strain evidence="2 3">DSM 4134</strain>
    </source>
</reference>
<dbReference type="Proteomes" id="UP000256779">
    <property type="component" value="Unassembled WGS sequence"/>
</dbReference>
<organism evidence="2 3">
    <name type="scientific">Marinoscillum furvescens DSM 4134</name>
    <dbReference type="NCBI Taxonomy" id="1122208"/>
    <lineage>
        <taxon>Bacteria</taxon>
        <taxon>Pseudomonadati</taxon>
        <taxon>Bacteroidota</taxon>
        <taxon>Cytophagia</taxon>
        <taxon>Cytophagales</taxon>
        <taxon>Reichenbachiellaceae</taxon>
        <taxon>Marinoscillum</taxon>
    </lineage>
</organism>
<evidence type="ECO:0000313" key="3">
    <source>
        <dbReference type="Proteomes" id="UP000256779"/>
    </source>
</evidence>
<comment type="caution">
    <text evidence="2">The sequence shown here is derived from an EMBL/GenBank/DDBJ whole genome shotgun (WGS) entry which is preliminary data.</text>
</comment>
<keyword evidence="1" id="KW-0732">Signal</keyword>
<feature type="chain" id="PRO_5017699300" evidence="1">
    <location>
        <begin position="19"/>
        <end position="301"/>
    </location>
</feature>
<protein>
    <submittedName>
        <fullName evidence="2">Type IX secretion system PorP/SprF family membrane protein</fullName>
    </submittedName>
</protein>
<evidence type="ECO:0000256" key="1">
    <source>
        <dbReference type="SAM" id="SignalP"/>
    </source>
</evidence>
<gene>
    <name evidence="2" type="ORF">C7460_109175</name>
</gene>
<dbReference type="Pfam" id="PF11751">
    <property type="entry name" value="PorP_SprF"/>
    <property type="match status" value="1"/>
</dbReference>
<dbReference type="NCBIfam" id="TIGR03519">
    <property type="entry name" value="T9SS_PorP_fam"/>
    <property type="match status" value="1"/>
</dbReference>
<dbReference type="AlphaFoldDB" id="A0A3D9L5V1"/>
<name>A0A3D9L5V1_MARFU</name>
<feature type="signal peptide" evidence="1">
    <location>
        <begin position="1"/>
        <end position="18"/>
    </location>
</feature>
<dbReference type="InterPro" id="IPR019861">
    <property type="entry name" value="PorP/SprF_Bacteroidetes"/>
</dbReference>
<keyword evidence="3" id="KW-1185">Reference proteome</keyword>
<dbReference type="RefSeq" id="WP_115868284.1">
    <property type="nucleotide sequence ID" value="NZ_QREG01000009.1"/>
</dbReference>
<accession>A0A3D9L5V1</accession>
<sequence>MKTLTTIILLVIGLAASAQQEYMFTQYMFNGLAINPAYAGSHEALSVTAMHRDQWVGMDGAPSTQTLAVHSPIRQKHIAVGALFVRDQIGVTTDHTLFGSYAYKIDHHNYHLSFGLQAGFSMFNNDLSNVQLTNQDDQRFYGNGESAFLPNAGVGVYFYLPQFYAGLSVPQLFTNKYSENSDRIAGQVRHYFLTVGAVFPISRNVKWKPNLMMRAADRSGFGLDINSSFLFNDIVWIGASYRHQESVDIIFELQLSAHFRFGYAYDISTNGLNNANAGSHELVINYRFTRGARRLMNPRNF</sequence>
<evidence type="ECO:0000313" key="2">
    <source>
        <dbReference type="EMBL" id="RED98983.1"/>
    </source>
</evidence>
<proteinExistence type="predicted"/>
<dbReference type="OrthoDB" id="1118477at2"/>